<evidence type="ECO:0000313" key="3">
    <source>
        <dbReference type="Proteomes" id="UP001434883"/>
    </source>
</evidence>
<feature type="compositionally biased region" description="Basic and acidic residues" evidence="1">
    <location>
        <begin position="1"/>
        <end position="17"/>
    </location>
</feature>
<dbReference type="EMBL" id="JAHRIN010008169">
    <property type="protein sequence ID" value="MEQ2193265.1"/>
    <property type="molecule type" value="Genomic_DNA"/>
</dbReference>
<keyword evidence="3" id="KW-1185">Reference proteome</keyword>
<reference evidence="2 3" key="1">
    <citation type="submission" date="2021-06" db="EMBL/GenBank/DDBJ databases">
        <authorList>
            <person name="Palmer J.M."/>
        </authorList>
    </citation>
    <scope>NUCLEOTIDE SEQUENCE [LARGE SCALE GENOMIC DNA]</scope>
    <source>
        <strain evidence="2 3">XC_2019</strain>
        <tissue evidence="2">Muscle</tissue>
    </source>
</reference>
<evidence type="ECO:0000313" key="2">
    <source>
        <dbReference type="EMBL" id="MEQ2193265.1"/>
    </source>
</evidence>
<name>A0ABV0QBW6_9TELE</name>
<dbReference type="Proteomes" id="UP001434883">
    <property type="component" value="Unassembled WGS sequence"/>
</dbReference>
<comment type="caution">
    <text evidence="2">The sequence shown here is derived from an EMBL/GenBank/DDBJ whole genome shotgun (WGS) entry which is preliminary data.</text>
</comment>
<sequence>MSGTEKNIKEKRKEKLGQEGGWMEGKEIDVLSLHLQPQKHQVRGVLRWSGSSSELLQPRLKHTHTYTQSLTATHTNTRTHFSQCVACEHRKKRQLKDKHGCSPALLRF</sequence>
<accession>A0ABV0QBW6</accession>
<organism evidence="2 3">
    <name type="scientific">Xenoophorus captivus</name>
    <dbReference type="NCBI Taxonomy" id="1517983"/>
    <lineage>
        <taxon>Eukaryota</taxon>
        <taxon>Metazoa</taxon>
        <taxon>Chordata</taxon>
        <taxon>Craniata</taxon>
        <taxon>Vertebrata</taxon>
        <taxon>Euteleostomi</taxon>
        <taxon>Actinopterygii</taxon>
        <taxon>Neopterygii</taxon>
        <taxon>Teleostei</taxon>
        <taxon>Neoteleostei</taxon>
        <taxon>Acanthomorphata</taxon>
        <taxon>Ovalentaria</taxon>
        <taxon>Atherinomorphae</taxon>
        <taxon>Cyprinodontiformes</taxon>
        <taxon>Goodeidae</taxon>
        <taxon>Xenoophorus</taxon>
    </lineage>
</organism>
<evidence type="ECO:0000256" key="1">
    <source>
        <dbReference type="SAM" id="MobiDB-lite"/>
    </source>
</evidence>
<proteinExistence type="predicted"/>
<feature type="region of interest" description="Disordered" evidence="1">
    <location>
        <begin position="1"/>
        <end position="20"/>
    </location>
</feature>
<protein>
    <submittedName>
        <fullName evidence="2">Uncharacterized protein</fullName>
    </submittedName>
</protein>
<gene>
    <name evidence="2" type="ORF">XENOCAPTIV_028989</name>
</gene>